<sequence length="46" mass="4829">GVLLILGGGSMRSKGVQMVVWDLMLALAFPVGVTLVMALIFVLRVG</sequence>
<evidence type="ECO:0000256" key="1">
    <source>
        <dbReference type="SAM" id="Phobius"/>
    </source>
</evidence>
<dbReference type="EMBL" id="BARW01012646">
    <property type="protein sequence ID" value="GAI73006.1"/>
    <property type="molecule type" value="Genomic_DNA"/>
</dbReference>
<organism evidence="2">
    <name type="scientific">marine sediment metagenome</name>
    <dbReference type="NCBI Taxonomy" id="412755"/>
    <lineage>
        <taxon>unclassified sequences</taxon>
        <taxon>metagenomes</taxon>
        <taxon>ecological metagenomes</taxon>
    </lineage>
</organism>
<name>X1S1I5_9ZZZZ</name>
<evidence type="ECO:0000313" key="2">
    <source>
        <dbReference type="EMBL" id="GAI73006.1"/>
    </source>
</evidence>
<gene>
    <name evidence="2" type="ORF">S12H4_23692</name>
</gene>
<dbReference type="AlphaFoldDB" id="X1S1I5"/>
<keyword evidence="1" id="KW-1133">Transmembrane helix</keyword>
<feature type="non-terminal residue" evidence="2">
    <location>
        <position position="1"/>
    </location>
</feature>
<accession>X1S1I5</accession>
<protein>
    <submittedName>
        <fullName evidence="2">Uncharacterized protein</fullName>
    </submittedName>
</protein>
<reference evidence="2" key="1">
    <citation type="journal article" date="2014" name="Front. Microbiol.">
        <title>High frequency of phylogenetically diverse reductive dehalogenase-homologous genes in deep subseafloor sedimentary metagenomes.</title>
        <authorList>
            <person name="Kawai M."/>
            <person name="Futagami T."/>
            <person name="Toyoda A."/>
            <person name="Takaki Y."/>
            <person name="Nishi S."/>
            <person name="Hori S."/>
            <person name="Arai W."/>
            <person name="Tsubouchi T."/>
            <person name="Morono Y."/>
            <person name="Uchiyama I."/>
            <person name="Ito T."/>
            <person name="Fujiyama A."/>
            <person name="Inagaki F."/>
            <person name="Takami H."/>
        </authorList>
    </citation>
    <scope>NUCLEOTIDE SEQUENCE</scope>
    <source>
        <strain evidence="2">Expedition CK06-06</strain>
    </source>
</reference>
<keyword evidence="1" id="KW-0812">Transmembrane</keyword>
<proteinExistence type="predicted"/>
<feature type="transmembrane region" description="Helical" evidence="1">
    <location>
        <begin position="20"/>
        <end position="43"/>
    </location>
</feature>
<keyword evidence="1" id="KW-0472">Membrane</keyword>
<comment type="caution">
    <text evidence="2">The sequence shown here is derived from an EMBL/GenBank/DDBJ whole genome shotgun (WGS) entry which is preliminary data.</text>
</comment>